<dbReference type="Proteomes" id="UP000232631">
    <property type="component" value="Chromosome"/>
</dbReference>
<keyword evidence="3" id="KW-1185">Reference proteome</keyword>
<dbReference type="InterPro" id="IPR011322">
    <property type="entry name" value="N-reg_PII-like_a/b"/>
</dbReference>
<evidence type="ECO:0000313" key="2">
    <source>
        <dbReference type="EMBL" id="AUB61522.1"/>
    </source>
</evidence>
<comment type="similarity">
    <text evidence="1">Belongs to the CutA family.</text>
</comment>
<reference evidence="2 3" key="1">
    <citation type="submission" date="2016-10" db="EMBL/GenBank/DDBJ databases">
        <title>Comparative genomics between deep and shallow subseafloor isolates.</title>
        <authorList>
            <person name="Ishii S."/>
            <person name="Miller J.R."/>
            <person name="Sutton G."/>
            <person name="Suzuki S."/>
            <person name="Methe B."/>
            <person name="Inagaki F."/>
            <person name="Imachi H."/>
        </authorList>
    </citation>
    <scope>NUCLEOTIDE SEQUENCE [LARGE SCALE GENOMIC DNA]</scope>
    <source>
        <strain evidence="2 3">A8p</strain>
    </source>
</reference>
<dbReference type="InterPro" id="IPR015867">
    <property type="entry name" value="N-reg_PII/ATP_PRibTrfase_C"/>
</dbReference>
<dbReference type="Gene3D" id="3.30.70.120">
    <property type="match status" value="1"/>
</dbReference>
<dbReference type="KEGG" id="msub:BK009_10055"/>
<dbReference type="Pfam" id="PF03091">
    <property type="entry name" value="CutA1"/>
    <property type="match status" value="1"/>
</dbReference>
<dbReference type="GO" id="GO:0005507">
    <property type="term" value="F:copper ion binding"/>
    <property type="evidence" value="ECO:0007669"/>
    <property type="project" value="TreeGrafter"/>
</dbReference>
<protein>
    <submittedName>
        <fullName evidence="2">Divalent-cation tolerance protein CutA</fullName>
    </submittedName>
</protein>
<dbReference type="SUPFAM" id="SSF54913">
    <property type="entry name" value="GlnB-like"/>
    <property type="match status" value="1"/>
</dbReference>
<evidence type="ECO:0000256" key="1">
    <source>
        <dbReference type="ARBA" id="ARBA00010169"/>
    </source>
</evidence>
<evidence type="ECO:0000313" key="3">
    <source>
        <dbReference type="Proteomes" id="UP000232631"/>
    </source>
</evidence>
<dbReference type="InterPro" id="IPR004323">
    <property type="entry name" value="Ion_tolerance_CutA"/>
</dbReference>
<name>A0A2H4VTX7_9EURY</name>
<proteinExistence type="inferred from homology"/>
<dbReference type="PANTHER" id="PTHR23419">
    <property type="entry name" value="DIVALENT CATION TOLERANCE CUTA-RELATED"/>
    <property type="match status" value="1"/>
</dbReference>
<organism evidence="2 3">
    <name type="scientific">Methanobacterium subterraneum</name>
    <dbReference type="NCBI Taxonomy" id="59277"/>
    <lineage>
        <taxon>Archaea</taxon>
        <taxon>Methanobacteriati</taxon>
        <taxon>Methanobacteriota</taxon>
        <taxon>Methanomada group</taxon>
        <taxon>Methanobacteria</taxon>
        <taxon>Methanobacteriales</taxon>
        <taxon>Methanobacteriaceae</taxon>
        <taxon>Methanobacterium</taxon>
    </lineage>
</organism>
<dbReference type="AlphaFoldDB" id="A0A2H4VTX7"/>
<accession>A0A2H4VTX7</accession>
<dbReference type="PANTHER" id="PTHR23419:SF8">
    <property type="entry name" value="FI09726P"/>
    <property type="match status" value="1"/>
</dbReference>
<gene>
    <name evidence="2" type="ORF">BK009_10055</name>
</gene>
<dbReference type="GO" id="GO:0010038">
    <property type="term" value="P:response to metal ion"/>
    <property type="evidence" value="ECO:0007669"/>
    <property type="project" value="InterPro"/>
</dbReference>
<sequence length="105" mass="12025">MYSMVYITASGVEESKKIAKTLLNERLVACANIISGMESIYWWEGSLEEDVESILLVKTRSELVDKVIDRVGEIHSYQTPCALEIQIKRGSENYLDWLDNSLEKH</sequence>
<dbReference type="EMBL" id="CP017768">
    <property type="protein sequence ID" value="AUB61522.1"/>
    <property type="molecule type" value="Genomic_DNA"/>
</dbReference>